<evidence type="ECO:0000256" key="2">
    <source>
        <dbReference type="ARBA" id="ARBA00022801"/>
    </source>
</evidence>
<dbReference type="InterPro" id="IPR029052">
    <property type="entry name" value="Metallo-depent_PP-like"/>
</dbReference>
<keyword evidence="8" id="KW-1185">Reference proteome</keyword>
<dbReference type="PANTHER" id="PTHR42988">
    <property type="entry name" value="PHOSPHOHYDROLASE"/>
    <property type="match status" value="1"/>
</dbReference>
<comment type="similarity">
    <text evidence="4">Belongs to the cyclic nucleotide phosphodiesterase class-III family.</text>
</comment>
<evidence type="ECO:0000313" key="7">
    <source>
        <dbReference type="EMBL" id="MBO0349808.1"/>
    </source>
</evidence>
<evidence type="ECO:0000256" key="1">
    <source>
        <dbReference type="ARBA" id="ARBA00022723"/>
    </source>
</evidence>
<dbReference type="Proteomes" id="UP000664844">
    <property type="component" value="Unassembled WGS sequence"/>
</dbReference>
<feature type="domain" description="Calcineurin-like phosphoesterase" evidence="6">
    <location>
        <begin position="14"/>
        <end position="232"/>
    </location>
</feature>
<evidence type="ECO:0000256" key="5">
    <source>
        <dbReference type="SAM" id="MobiDB-lite"/>
    </source>
</evidence>
<gene>
    <name evidence="7" type="ORF">J0895_11940</name>
</gene>
<feature type="region of interest" description="Disordered" evidence="5">
    <location>
        <begin position="357"/>
        <end position="379"/>
    </location>
</feature>
<evidence type="ECO:0000256" key="3">
    <source>
        <dbReference type="ARBA" id="ARBA00023004"/>
    </source>
</evidence>
<dbReference type="PIRSF" id="PIRSF035427">
    <property type="entry name" value="All2852"/>
    <property type="match status" value="1"/>
</dbReference>
<organism evidence="7 8">
    <name type="scientific">Phormidium pseudopriestleyi FRX01</name>
    <dbReference type="NCBI Taxonomy" id="1759528"/>
    <lineage>
        <taxon>Bacteria</taxon>
        <taxon>Bacillati</taxon>
        <taxon>Cyanobacteriota</taxon>
        <taxon>Cyanophyceae</taxon>
        <taxon>Oscillatoriophycideae</taxon>
        <taxon>Oscillatoriales</taxon>
        <taxon>Oscillatoriaceae</taxon>
        <taxon>Phormidium</taxon>
    </lineage>
</organism>
<dbReference type="InterPro" id="IPR011239">
    <property type="entry name" value="Pesterase_cyn"/>
</dbReference>
<dbReference type="PANTHER" id="PTHR42988:SF2">
    <property type="entry name" value="CYCLIC NUCLEOTIDE PHOSPHODIESTERASE CBUA0032-RELATED"/>
    <property type="match status" value="1"/>
</dbReference>
<comment type="caution">
    <text evidence="7">The sequence shown here is derived from an EMBL/GenBank/DDBJ whole genome shotgun (WGS) entry which is preliminary data.</text>
</comment>
<keyword evidence="3" id="KW-0408">Iron</keyword>
<proteinExistence type="inferred from homology"/>
<reference evidence="7 8" key="1">
    <citation type="submission" date="2021-03" db="EMBL/GenBank/DDBJ databases">
        <title>Metabolic Capacity of the Antarctic Cyanobacterium Phormidium pseudopriestleyi that Sustains Oxygenic Photosynthesis in the Presence of Hydrogen Sulfide.</title>
        <authorList>
            <person name="Lumian J.E."/>
            <person name="Jungblut A.D."/>
            <person name="Dillon M.L."/>
            <person name="Hawes I."/>
            <person name="Doran P.T."/>
            <person name="Mackey T.J."/>
            <person name="Dick G.J."/>
            <person name="Grettenberger C.L."/>
            <person name="Sumner D.Y."/>
        </authorList>
    </citation>
    <scope>NUCLEOTIDE SEQUENCE [LARGE SCALE GENOMIC DNA]</scope>
    <source>
        <strain evidence="7 8">FRX01</strain>
    </source>
</reference>
<protein>
    <submittedName>
        <fullName evidence="7">Metallophosphoesterase</fullName>
    </submittedName>
</protein>
<evidence type="ECO:0000256" key="4">
    <source>
        <dbReference type="ARBA" id="ARBA00025742"/>
    </source>
</evidence>
<dbReference type="Gene3D" id="3.60.21.10">
    <property type="match status" value="1"/>
</dbReference>
<accession>A0ABS3FSN7</accession>
<dbReference type="InterPro" id="IPR050884">
    <property type="entry name" value="CNP_phosphodiesterase-III"/>
</dbReference>
<dbReference type="Pfam" id="PF00149">
    <property type="entry name" value="Metallophos"/>
    <property type="match status" value="1"/>
</dbReference>
<name>A0ABS3FSN7_9CYAN</name>
<dbReference type="SUPFAM" id="SSF56300">
    <property type="entry name" value="Metallo-dependent phosphatases"/>
    <property type="match status" value="1"/>
</dbReference>
<dbReference type="RefSeq" id="WP_207088311.1">
    <property type="nucleotide sequence ID" value="NZ_JAFLQW010000321.1"/>
</dbReference>
<dbReference type="EMBL" id="JAFLQW010000321">
    <property type="protein sequence ID" value="MBO0349808.1"/>
    <property type="molecule type" value="Genomic_DNA"/>
</dbReference>
<dbReference type="InterPro" id="IPR004843">
    <property type="entry name" value="Calcineurin-like_PHP"/>
</dbReference>
<evidence type="ECO:0000313" key="8">
    <source>
        <dbReference type="Proteomes" id="UP000664844"/>
    </source>
</evidence>
<keyword evidence="2" id="KW-0378">Hydrolase</keyword>
<evidence type="ECO:0000259" key="6">
    <source>
        <dbReference type="Pfam" id="PF00149"/>
    </source>
</evidence>
<sequence length="396" mass="44604">MTGKFLEKKTVRDFKFAVISDPHVAVPETILDHPSRFLMVEVSIPALEAALAHLVELDLDFLLLPGDLTQHGEPANHEWLADRLTKLPFPAYVIPGNHDVPVAIADKKSIGLADFPYYYRQFGYQNPEQLYYSHEVLPGVRLIGLNSNQFDENGKQLGRLDLQQLQWLQGVLNQVIPDERVMVMIHHNVLEHLPGQSQHAMGQRYMLDNAPTLVGMLQEAGVQLVLTGHLHVQDVASDHGIYDITTGSLVSHPHPYRVFHYRTDMEGQHCLDICTHRIESVPGWPQLLELSREWMGDRSHRFMMQLLMASPLNLPQSQAEILAPTLRYFWADIACGDGSFDFPEFPPQVRRYFQTFSAGGNGRNGDRADSQQPVTMDNHGTLVLSKSAGVGISIRP</sequence>
<keyword evidence="1" id="KW-0479">Metal-binding</keyword>